<keyword evidence="1" id="KW-0732">Signal</keyword>
<dbReference type="InterPro" id="IPR026444">
    <property type="entry name" value="Secre_tail"/>
</dbReference>
<name>A0A7V5LK54_CALAY</name>
<feature type="signal peptide" evidence="1">
    <location>
        <begin position="1"/>
        <end position="22"/>
    </location>
</feature>
<dbReference type="SUPFAM" id="SSF69304">
    <property type="entry name" value="Tricorn protease N-terminal domain"/>
    <property type="match status" value="1"/>
</dbReference>
<evidence type="ECO:0000256" key="1">
    <source>
        <dbReference type="SAM" id="SignalP"/>
    </source>
</evidence>
<dbReference type="Pfam" id="PF18962">
    <property type="entry name" value="Por_Secre_tail"/>
    <property type="match status" value="1"/>
</dbReference>
<feature type="chain" id="PRO_5030667567" evidence="1">
    <location>
        <begin position="23"/>
        <end position="742"/>
    </location>
</feature>
<evidence type="ECO:0000259" key="2">
    <source>
        <dbReference type="Pfam" id="PF18962"/>
    </source>
</evidence>
<feature type="domain" description="Secretion system C-terminal sorting" evidence="2">
    <location>
        <begin position="664"/>
        <end position="738"/>
    </location>
</feature>
<organism evidence="3">
    <name type="scientific">Caldithrix abyssi</name>
    <dbReference type="NCBI Taxonomy" id="187145"/>
    <lineage>
        <taxon>Bacteria</taxon>
        <taxon>Pseudomonadati</taxon>
        <taxon>Calditrichota</taxon>
        <taxon>Calditrichia</taxon>
        <taxon>Calditrichales</taxon>
        <taxon>Calditrichaceae</taxon>
        <taxon>Caldithrix</taxon>
    </lineage>
</organism>
<evidence type="ECO:0000313" key="3">
    <source>
        <dbReference type="EMBL" id="HHE55615.1"/>
    </source>
</evidence>
<dbReference type="NCBIfam" id="TIGR04183">
    <property type="entry name" value="Por_Secre_tail"/>
    <property type="match status" value="1"/>
</dbReference>
<accession>A0A7V5LK54</accession>
<dbReference type="AlphaFoldDB" id="A0A7V5LK54"/>
<gene>
    <name evidence="3" type="ORF">ENL21_07525</name>
</gene>
<protein>
    <submittedName>
        <fullName evidence="3">T9SS type A sorting domain-containing protein</fullName>
    </submittedName>
</protein>
<sequence length="742" mass="84063">MKTMFISVFTICFAFTFLYGQASGAWVDYNDGKAFTGDYVQAVGGNCLIYSSNRSGDSVLAFSTYSHQWYEYTFNKSGLTLNASAGENGAMVWNDSVLVLFDAIHSKFHKLNYDGEMIHSGSPPYNLPGTVGSLTYFLTTEKIYIFDHDDESWSVYAYIPPGINGSMGYAGNGKTDYVMIEVTNHSTSEPKLITFSKSRRVFEEISSLNLEWEILDHGFACWVNKGIPEDEYFFTVYSANHGFMEVVKPNHFFNTYINWNDPIAESTVFMVSYYIPHESAPGGIRHVYAADTRHEAFKYYPFEDSYGGNGTTLWKMNTGFKAGVVTTANIPGYDIQVNFFNGDINDFINAGNSVLRANTAENGYFAGSSYFAAYDTYHLIFNNMTAGAQHTIELPQPSDGYSNPTTIHVNADWGIALCHRALSDSIFIYSFNVNSNTVQAIEEPIYTYDFDKLNSKYYYYCSQAYNDAKKILVYSPNLDTWINLPLASDGQWAFGEDFLCTYDISEGNLKIFDVSGNQYFEFPFGWNNKYNFNKHTYCRDKFLIASNTENHYFGFSSYTRDIKEIAFDFYNTPSSKPGKCMVAILSYRQQLVAYNAKSNSFITKQLDELYGNAVLTFLGDSTLLVVTQNGYLLAFDPNLEATSIKNPKTEFNNIPREFKLAQNFPNPFNPATQIQFTLPKATRIKIEIFNSTGQLVEKLLNEVKPAGTYQIRWRPSELSSGVYFIRAKIEGQSQIRKALLIK</sequence>
<proteinExistence type="predicted"/>
<dbReference type="Gene3D" id="2.60.40.4070">
    <property type="match status" value="1"/>
</dbReference>
<comment type="caution">
    <text evidence="3">The sequence shown here is derived from an EMBL/GenBank/DDBJ whole genome shotgun (WGS) entry which is preliminary data.</text>
</comment>
<dbReference type="Proteomes" id="UP000886111">
    <property type="component" value="Unassembled WGS sequence"/>
</dbReference>
<reference evidence="3" key="1">
    <citation type="journal article" date="2020" name="mSystems">
        <title>Genome- and Community-Level Interaction Insights into Carbon Utilization and Element Cycling Functions of Hydrothermarchaeota in Hydrothermal Sediment.</title>
        <authorList>
            <person name="Zhou Z."/>
            <person name="Liu Y."/>
            <person name="Xu W."/>
            <person name="Pan J."/>
            <person name="Luo Z.H."/>
            <person name="Li M."/>
        </authorList>
    </citation>
    <scope>NUCLEOTIDE SEQUENCE [LARGE SCALE GENOMIC DNA]</scope>
    <source>
        <strain evidence="3">HyVt-76</strain>
    </source>
</reference>
<dbReference type="EMBL" id="DRTD01000560">
    <property type="protein sequence ID" value="HHE55615.1"/>
    <property type="molecule type" value="Genomic_DNA"/>
</dbReference>